<dbReference type="PANTHER" id="PTHR23073">
    <property type="entry name" value="26S PROTEASOME REGULATORY SUBUNIT"/>
    <property type="match status" value="1"/>
</dbReference>
<dbReference type="PROSITE" id="PS00674">
    <property type="entry name" value="AAA"/>
    <property type="match status" value="1"/>
</dbReference>
<keyword evidence="2 4" id="KW-0547">Nucleotide-binding</keyword>
<dbReference type="SUPFAM" id="SSF52540">
    <property type="entry name" value="P-loop containing nucleoside triphosphate hydrolases"/>
    <property type="match status" value="1"/>
</dbReference>
<dbReference type="EMBL" id="JADIMY010000082">
    <property type="protein sequence ID" value="MBO8427729.1"/>
    <property type="molecule type" value="Genomic_DNA"/>
</dbReference>
<gene>
    <name evidence="6" type="ORF">IAC58_04155</name>
</gene>
<comment type="caution">
    <text evidence="6">The sequence shown here is derived from an EMBL/GenBank/DDBJ whole genome shotgun (WGS) entry which is preliminary data.</text>
</comment>
<reference evidence="6" key="1">
    <citation type="submission" date="2020-10" db="EMBL/GenBank/DDBJ databases">
        <authorList>
            <person name="Gilroy R."/>
        </authorList>
    </citation>
    <scope>NUCLEOTIDE SEQUENCE</scope>
    <source>
        <strain evidence="6">11159</strain>
    </source>
</reference>
<evidence type="ECO:0000256" key="1">
    <source>
        <dbReference type="ARBA" id="ARBA00006914"/>
    </source>
</evidence>
<evidence type="ECO:0000256" key="4">
    <source>
        <dbReference type="RuleBase" id="RU003651"/>
    </source>
</evidence>
<evidence type="ECO:0000259" key="5">
    <source>
        <dbReference type="SMART" id="SM00382"/>
    </source>
</evidence>
<dbReference type="InterPro" id="IPR050221">
    <property type="entry name" value="26S_Proteasome_ATPase"/>
</dbReference>
<dbReference type="InterPro" id="IPR003959">
    <property type="entry name" value="ATPase_AAA_core"/>
</dbReference>
<feature type="domain" description="AAA+ ATPase" evidence="5">
    <location>
        <begin position="113"/>
        <end position="251"/>
    </location>
</feature>
<dbReference type="Pfam" id="PF00004">
    <property type="entry name" value="AAA"/>
    <property type="match status" value="1"/>
</dbReference>
<dbReference type="Gene3D" id="3.40.50.300">
    <property type="entry name" value="P-loop containing nucleotide triphosphate hydrolases"/>
    <property type="match status" value="1"/>
</dbReference>
<dbReference type="GO" id="GO:0005524">
    <property type="term" value="F:ATP binding"/>
    <property type="evidence" value="ECO:0007669"/>
    <property type="project" value="UniProtKB-KW"/>
</dbReference>
<evidence type="ECO:0000256" key="3">
    <source>
        <dbReference type="ARBA" id="ARBA00022840"/>
    </source>
</evidence>
<dbReference type="SMART" id="SM00382">
    <property type="entry name" value="AAA"/>
    <property type="match status" value="1"/>
</dbReference>
<sequence length="318" mass="36854">MNKKDLIDLIRAHLDNNETMFWNTCKHIADGFYQRADERFADYLISLFTNNYLIAQDEDTNKIEDIDKIISNNEVLSSFLMKINYSNFDPLYFNDEIKEDFFGIYNAIKNKRKVNKFLFIGESGTGKTASSLYLAKLLNKKVYSVVFENLIDSKLGESLKNLSNLFKELNSLPDNLKDNLIIFFDEIDTLVLNRISNQDLREMGRLTSLFLKELDNLSSNLILIATTNLSKELDKALLRRFDAIINFDRYSKDDLIDIAILLLKEESKNIDYIEINENLFKKIINIDLNSKNLLTPGKLKNIIRSAIAFSSQNNSKDY</sequence>
<evidence type="ECO:0000313" key="6">
    <source>
        <dbReference type="EMBL" id="MBO8427729.1"/>
    </source>
</evidence>
<dbReference type="InterPro" id="IPR003593">
    <property type="entry name" value="AAA+_ATPase"/>
</dbReference>
<name>A0A9D9GWW0_9BACL</name>
<dbReference type="InterPro" id="IPR003960">
    <property type="entry name" value="ATPase_AAA_CS"/>
</dbReference>
<evidence type="ECO:0000313" key="7">
    <source>
        <dbReference type="Proteomes" id="UP000823613"/>
    </source>
</evidence>
<dbReference type="AlphaFoldDB" id="A0A9D9GWW0"/>
<dbReference type="CDD" id="cd19481">
    <property type="entry name" value="RecA-like_protease"/>
    <property type="match status" value="1"/>
</dbReference>
<protein>
    <submittedName>
        <fullName evidence="6">ATP-binding protein</fullName>
    </submittedName>
</protein>
<reference evidence="6" key="2">
    <citation type="journal article" date="2021" name="PeerJ">
        <title>Extensive microbial diversity within the chicken gut microbiome revealed by metagenomics and culture.</title>
        <authorList>
            <person name="Gilroy R."/>
            <person name="Ravi A."/>
            <person name="Getino M."/>
            <person name="Pursley I."/>
            <person name="Horton D.L."/>
            <person name="Alikhan N.F."/>
            <person name="Baker D."/>
            <person name="Gharbi K."/>
            <person name="Hall N."/>
            <person name="Watson M."/>
            <person name="Adriaenssens E.M."/>
            <person name="Foster-Nyarko E."/>
            <person name="Jarju S."/>
            <person name="Secka A."/>
            <person name="Antonio M."/>
            <person name="Oren A."/>
            <person name="Chaudhuri R.R."/>
            <person name="La Ragione R."/>
            <person name="Hildebrand F."/>
            <person name="Pallen M.J."/>
        </authorList>
    </citation>
    <scope>NUCLEOTIDE SEQUENCE</scope>
    <source>
        <strain evidence="6">11159</strain>
    </source>
</reference>
<dbReference type="InterPro" id="IPR027417">
    <property type="entry name" value="P-loop_NTPase"/>
</dbReference>
<feature type="non-terminal residue" evidence="6">
    <location>
        <position position="318"/>
    </location>
</feature>
<evidence type="ECO:0000256" key="2">
    <source>
        <dbReference type="ARBA" id="ARBA00022741"/>
    </source>
</evidence>
<keyword evidence="3 4" id="KW-0067">ATP-binding</keyword>
<accession>A0A9D9GWW0</accession>
<comment type="similarity">
    <text evidence="1 4">Belongs to the AAA ATPase family.</text>
</comment>
<proteinExistence type="inferred from homology"/>
<organism evidence="6 7">
    <name type="scientific">Candidatus Onthovivens merdipullorum</name>
    <dbReference type="NCBI Taxonomy" id="2840889"/>
    <lineage>
        <taxon>Bacteria</taxon>
        <taxon>Bacillati</taxon>
        <taxon>Bacillota</taxon>
        <taxon>Bacilli</taxon>
        <taxon>Bacillales</taxon>
        <taxon>Candidatus Onthovivens</taxon>
    </lineage>
</organism>
<dbReference type="GO" id="GO:0016887">
    <property type="term" value="F:ATP hydrolysis activity"/>
    <property type="evidence" value="ECO:0007669"/>
    <property type="project" value="InterPro"/>
</dbReference>
<dbReference type="Proteomes" id="UP000823613">
    <property type="component" value="Unassembled WGS sequence"/>
</dbReference>